<organism evidence="1">
    <name type="scientific">marine metagenome</name>
    <dbReference type="NCBI Taxonomy" id="408172"/>
    <lineage>
        <taxon>unclassified sequences</taxon>
        <taxon>metagenomes</taxon>
        <taxon>ecological metagenomes</taxon>
    </lineage>
</organism>
<sequence>VHVPTSDIELVPVCVDVRHQFGRIIRVQVSTVEAFGPEGFVPSVRFCDVFDASLPGHGVDGNPETD</sequence>
<feature type="non-terminal residue" evidence="1">
    <location>
        <position position="1"/>
    </location>
</feature>
<gene>
    <name evidence="1" type="ORF">METZ01_LOCUS276213</name>
</gene>
<protein>
    <submittedName>
        <fullName evidence="1">Uncharacterized protein</fullName>
    </submittedName>
</protein>
<proteinExistence type="predicted"/>
<evidence type="ECO:0000313" key="1">
    <source>
        <dbReference type="EMBL" id="SVC23359.1"/>
    </source>
</evidence>
<dbReference type="EMBL" id="UINC01080433">
    <property type="protein sequence ID" value="SVC23359.1"/>
    <property type="molecule type" value="Genomic_DNA"/>
</dbReference>
<name>A0A382KGM4_9ZZZZ</name>
<accession>A0A382KGM4</accession>
<dbReference type="AlphaFoldDB" id="A0A382KGM4"/>
<reference evidence="1" key="1">
    <citation type="submission" date="2018-05" db="EMBL/GenBank/DDBJ databases">
        <authorList>
            <person name="Lanie J.A."/>
            <person name="Ng W.-L."/>
            <person name="Kazmierczak K.M."/>
            <person name="Andrzejewski T.M."/>
            <person name="Davidsen T.M."/>
            <person name="Wayne K.J."/>
            <person name="Tettelin H."/>
            <person name="Glass J.I."/>
            <person name="Rusch D."/>
            <person name="Podicherti R."/>
            <person name="Tsui H.-C.T."/>
            <person name="Winkler M.E."/>
        </authorList>
    </citation>
    <scope>NUCLEOTIDE SEQUENCE</scope>
</reference>